<comment type="catalytic activity">
    <reaction evidence="1">
        <text>Hydrolysis of Pro-|-Xaa &gt;&gt; Ala-|-Xaa in oligopeptides.</text>
        <dbReference type="EC" id="3.4.21.26"/>
    </reaction>
</comment>
<dbReference type="Proteomes" id="UP000583752">
    <property type="component" value="Unassembled WGS sequence"/>
</dbReference>
<comment type="caution">
    <text evidence="10">The sequence shown here is derived from an EMBL/GenBank/DDBJ whole genome shotgun (WGS) entry which is preliminary data.</text>
</comment>
<feature type="domain" description="Peptidase S9A N-terminal" evidence="9">
    <location>
        <begin position="35"/>
        <end position="439"/>
    </location>
</feature>
<dbReference type="InterPro" id="IPR002470">
    <property type="entry name" value="Peptidase_S9A"/>
</dbReference>
<evidence type="ECO:0000256" key="7">
    <source>
        <dbReference type="SAM" id="SignalP"/>
    </source>
</evidence>
<comment type="similarity">
    <text evidence="2">Belongs to the peptidase S9A family.</text>
</comment>
<evidence type="ECO:0000256" key="4">
    <source>
        <dbReference type="ARBA" id="ARBA00022670"/>
    </source>
</evidence>
<name>A0A848HN97_9BURK</name>
<evidence type="ECO:0000313" key="11">
    <source>
        <dbReference type="Proteomes" id="UP000583752"/>
    </source>
</evidence>
<dbReference type="PANTHER" id="PTHR42881">
    <property type="entry name" value="PROLYL ENDOPEPTIDASE"/>
    <property type="match status" value="1"/>
</dbReference>
<dbReference type="FunFam" id="2.130.10.120:FF:000001">
    <property type="entry name" value="Prolyl endopeptidase"/>
    <property type="match status" value="1"/>
</dbReference>
<dbReference type="Pfam" id="PF02897">
    <property type="entry name" value="Peptidase_S9_N"/>
    <property type="match status" value="1"/>
</dbReference>
<dbReference type="GO" id="GO:0005829">
    <property type="term" value="C:cytosol"/>
    <property type="evidence" value="ECO:0007669"/>
    <property type="project" value="TreeGrafter"/>
</dbReference>
<evidence type="ECO:0000256" key="2">
    <source>
        <dbReference type="ARBA" id="ARBA00005228"/>
    </source>
</evidence>
<keyword evidence="7" id="KW-0732">Signal</keyword>
<dbReference type="PANTHER" id="PTHR42881:SF2">
    <property type="entry name" value="PROLYL ENDOPEPTIDASE"/>
    <property type="match status" value="1"/>
</dbReference>
<dbReference type="EMBL" id="JABBGG010000003">
    <property type="protein sequence ID" value="NML60743.1"/>
    <property type="molecule type" value="Genomic_DNA"/>
</dbReference>
<dbReference type="PROSITE" id="PS00708">
    <property type="entry name" value="PRO_ENDOPEP_SER"/>
    <property type="match status" value="1"/>
</dbReference>
<keyword evidence="4" id="KW-0645">Protease</keyword>
<dbReference type="Gene3D" id="2.130.10.120">
    <property type="entry name" value="Prolyl oligopeptidase, N-terminal domain"/>
    <property type="match status" value="1"/>
</dbReference>
<dbReference type="GO" id="GO:0004252">
    <property type="term" value="F:serine-type endopeptidase activity"/>
    <property type="evidence" value="ECO:0007669"/>
    <property type="project" value="UniProtKB-EC"/>
</dbReference>
<proteinExistence type="inferred from homology"/>
<dbReference type="InterPro" id="IPR051167">
    <property type="entry name" value="Prolyl_oligopep/macrocyclase"/>
</dbReference>
<evidence type="ECO:0000259" key="8">
    <source>
        <dbReference type="Pfam" id="PF00326"/>
    </source>
</evidence>
<dbReference type="InterPro" id="IPR002471">
    <property type="entry name" value="Pept_S9_AS"/>
</dbReference>
<keyword evidence="6" id="KW-0720">Serine protease</keyword>
<keyword evidence="5" id="KW-0378">Hydrolase</keyword>
<evidence type="ECO:0000259" key="9">
    <source>
        <dbReference type="Pfam" id="PF02897"/>
    </source>
</evidence>
<dbReference type="SUPFAM" id="SSF50993">
    <property type="entry name" value="Peptidase/esterase 'gauge' domain"/>
    <property type="match status" value="1"/>
</dbReference>
<dbReference type="AlphaFoldDB" id="A0A848HN97"/>
<dbReference type="Gene3D" id="3.40.50.1820">
    <property type="entry name" value="alpha/beta hydrolase"/>
    <property type="match status" value="1"/>
</dbReference>
<keyword evidence="11" id="KW-1185">Reference proteome</keyword>
<feature type="chain" id="PRO_5032955051" description="prolyl oligopeptidase" evidence="7">
    <location>
        <begin position="23"/>
        <end position="720"/>
    </location>
</feature>
<protein>
    <recommendedName>
        <fullName evidence="3">prolyl oligopeptidase</fullName>
        <ecNumber evidence="3">3.4.21.26</ecNumber>
    </recommendedName>
</protein>
<evidence type="ECO:0000256" key="1">
    <source>
        <dbReference type="ARBA" id="ARBA00001070"/>
    </source>
</evidence>
<gene>
    <name evidence="10" type="ORF">HHL21_06525</name>
</gene>
<evidence type="ECO:0000313" key="10">
    <source>
        <dbReference type="EMBL" id="NML60743.1"/>
    </source>
</evidence>
<dbReference type="FunFam" id="3.40.50.1820:FF:000005">
    <property type="entry name" value="Prolyl endopeptidase"/>
    <property type="match status" value="1"/>
</dbReference>
<dbReference type="Pfam" id="PF00326">
    <property type="entry name" value="Peptidase_S9"/>
    <property type="match status" value="1"/>
</dbReference>
<reference evidence="10 11" key="1">
    <citation type="submission" date="2020-04" db="EMBL/GenBank/DDBJ databases">
        <title>Massilia sp. RP-1-19 isolated from soil.</title>
        <authorList>
            <person name="Dahal R.H."/>
        </authorList>
    </citation>
    <scope>NUCLEOTIDE SEQUENCE [LARGE SCALE GENOMIC DNA]</scope>
    <source>
        <strain evidence="10 11">RP-1-19</strain>
    </source>
</reference>
<dbReference type="PRINTS" id="PR00862">
    <property type="entry name" value="PROLIGOPTASE"/>
</dbReference>
<evidence type="ECO:0000256" key="3">
    <source>
        <dbReference type="ARBA" id="ARBA00011897"/>
    </source>
</evidence>
<dbReference type="RefSeq" id="WP_169464463.1">
    <property type="nucleotide sequence ID" value="NZ_JABBGG010000003.1"/>
</dbReference>
<dbReference type="InterPro" id="IPR001375">
    <property type="entry name" value="Peptidase_S9_cat"/>
</dbReference>
<dbReference type="GO" id="GO:0070012">
    <property type="term" value="F:oligopeptidase activity"/>
    <property type="evidence" value="ECO:0007669"/>
    <property type="project" value="TreeGrafter"/>
</dbReference>
<accession>A0A848HN97</accession>
<dbReference type="SUPFAM" id="SSF53474">
    <property type="entry name" value="alpha/beta-Hydrolases"/>
    <property type="match status" value="1"/>
</dbReference>
<dbReference type="InterPro" id="IPR023302">
    <property type="entry name" value="Pept_S9A_N"/>
</dbReference>
<feature type="signal peptide" evidence="7">
    <location>
        <begin position="1"/>
        <end position="22"/>
    </location>
</feature>
<dbReference type="InterPro" id="IPR029058">
    <property type="entry name" value="AB_hydrolase_fold"/>
</dbReference>
<evidence type="ECO:0000256" key="5">
    <source>
        <dbReference type="ARBA" id="ARBA00022801"/>
    </source>
</evidence>
<feature type="domain" description="Peptidase S9 prolyl oligopeptidase catalytic" evidence="8">
    <location>
        <begin position="497"/>
        <end position="711"/>
    </location>
</feature>
<organism evidence="10 11">
    <name type="scientific">Massilia polaris</name>
    <dbReference type="NCBI Taxonomy" id="2728846"/>
    <lineage>
        <taxon>Bacteria</taxon>
        <taxon>Pseudomonadati</taxon>
        <taxon>Pseudomonadota</taxon>
        <taxon>Betaproteobacteria</taxon>
        <taxon>Burkholderiales</taxon>
        <taxon>Oxalobacteraceae</taxon>
        <taxon>Telluria group</taxon>
        <taxon>Massilia</taxon>
    </lineage>
</organism>
<sequence length="720" mass="79429">MQLRHASILVGLLATLGAPAMAQVCAPAGVTIAYPVTKKVDQQDNYHGTTIADPYRWLEDANSAETKEWVDAQNKVTQSYLGQIPERENIRQRLTKLWNYERFSVPYKEGGRYFYTRNDGLQPQSVLYTMKALSDTPRVLLDPNTLAADGTVALAGAAVSRDGKLLAYGTAASGSDWTEWKVRDIETGKDLADHLKWVKFSATAWAKDGKGFFYSRYDEPKEATKLADVNYFQKLYYHKVGTPQSADTLVYDRPDQKEWGFRAVVTDDGKYLLITATKGTAPKYRVFYKDLSRADSKVVALVDEFEASYDFIDNDGSVMYFATDKNAPRKRIVAIDVRKPLEANWKQVVPESKETLMGASLLNNQLVTEYLADARSMVKVFDLKGKAVREIALPGIGSASGFNGKRKDSETFYAFTGFTNPTTIYRLDLKNGKSTVFRQPKVDFDPSQYETRQQFYTSRDGTKVPMFIVSKKGLKMDGSNPTYLYGYGGFNISLTPTFSPANLAWMEMGGVYVVANLRGGGEYGEQWHAAGTKLQKQNVFDDFIGAAEWLVANKITAPSKLAIGGGSNGGLLVGAAMTQRPELFGAAIPQVGVMDMLRFHKFTIGWAWTSDYGSSENADEFKALVKYSPLHNLKSGSCYPATMVTTADHDDRVVPAHSFKFAAAAQAAQAGGAPILIRIDTKAGHGAGKPTAKVIEEVADRWGFLSRALKMSEPTKVAAQ</sequence>
<evidence type="ECO:0000256" key="6">
    <source>
        <dbReference type="ARBA" id="ARBA00022825"/>
    </source>
</evidence>
<dbReference type="GO" id="GO:0006508">
    <property type="term" value="P:proteolysis"/>
    <property type="evidence" value="ECO:0007669"/>
    <property type="project" value="UniProtKB-KW"/>
</dbReference>
<dbReference type="EC" id="3.4.21.26" evidence="3"/>